<dbReference type="AlphaFoldDB" id="D9THV7"/>
<protein>
    <submittedName>
        <fullName evidence="2">Uncharacterized protein</fullName>
    </submittedName>
</protein>
<keyword evidence="1" id="KW-1133">Transmembrane helix</keyword>
<sequence>MLKKKEKSFRTIFIGVVVEVGLALSFIVAGAIVTLLPYILSGK</sequence>
<dbReference type="KEGG" id="cob:COB47_0235"/>
<gene>
    <name evidence="2" type="ordered locus">COB47_0235</name>
</gene>
<dbReference type="STRING" id="608506.COB47_0235"/>
<dbReference type="Proteomes" id="UP000000347">
    <property type="component" value="Chromosome"/>
</dbReference>
<name>D9THV7_CALOO</name>
<evidence type="ECO:0000256" key="1">
    <source>
        <dbReference type="SAM" id="Phobius"/>
    </source>
</evidence>
<reference evidence="2 3" key="1">
    <citation type="journal article" date="2010" name="J. Bacteriol.">
        <title>Complete genome sequence of the cellulolytic thermophile Caldicellulosiruptor obsidiansis OB47T.</title>
        <authorList>
            <person name="Elkins J.G."/>
            <person name="Lochner A."/>
            <person name="Hamilton-Brehm S.D."/>
            <person name="Davenport K.W."/>
            <person name="Podar M."/>
            <person name="Brown S.D."/>
            <person name="Land M.L."/>
            <person name="Hauser L.J."/>
            <person name="Klingeman D.M."/>
            <person name="Raman B."/>
            <person name="Goodwin L.A."/>
            <person name="Tapia R."/>
            <person name="Meincke L.J."/>
            <person name="Detter J.C."/>
            <person name="Bruce D.C."/>
            <person name="Han C.S."/>
            <person name="Palumbo A.V."/>
            <person name="Cottingham R.W."/>
            <person name="Keller M."/>
            <person name="Graham D.E."/>
        </authorList>
    </citation>
    <scope>NUCLEOTIDE SEQUENCE [LARGE SCALE GENOMIC DNA]</scope>
    <source>
        <strain evidence="3">ATCC BAA-2073 / strain OB47</strain>
    </source>
</reference>
<evidence type="ECO:0000313" key="3">
    <source>
        <dbReference type="Proteomes" id="UP000000347"/>
    </source>
</evidence>
<proteinExistence type="predicted"/>
<feature type="transmembrane region" description="Helical" evidence="1">
    <location>
        <begin position="12"/>
        <end position="40"/>
    </location>
</feature>
<keyword evidence="1" id="KW-0472">Membrane</keyword>
<evidence type="ECO:0000313" key="2">
    <source>
        <dbReference type="EMBL" id="ADL41589.1"/>
    </source>
</evidence>
<accession>D9THV7</accession>
<organism evidence="2 3">
    <name type="scientific">Caldicellulosiruptor obsidiansis (strain ATCC BAA-2073 / JCM 16842 / OB47)</name>
    <dbReference type="NCBI Taxonomy" id="608506"/>
    <lineage>
        <taxon>Bacteria</taxon>
        <taxon>Bacillati</taxon>
        <taxon>Bacillota</taxon>
        <taxon>Bacillota incertae sedis</taxon>
        <taxon>Caldicellulosiruptorales</taxon>
        <taxon>Caldicellulosiruptoraceae</taxon>
        <taxon>Caldicellulosiruptor</taxon>
    </lineage>
</organism>
<dbReference type="HOGENOM" id="CLU_3230958_0_0_9"/>
<keyword evidence="3" id="KW-1185">Reference proteome</keyword>
<dbReference type="EMBL" id="CP002164">
    <property type="protein sequence ID" value="ADL41589.1"/>
    <property type="molecule type" value="Genomic_DNA"/>
</dbReference>
<dbReference type="RefSeq" id="WP_013289595.1">
    <property type="nucleotide sequence ID" value="NC_014392.1"/>
</dbReference>
<keyword evidence="1" id="KW-0812">Transmembrane</keyword>